<dbReference type="EMBL" id="PQXM01000239">
    <property type="protein sequence ID" value="TGO75009.1"/>
    <property type="molecule type" value="Genomic_DNA"/>
</dbReference>
<reference evidence="2 3" key="1">
    <citation type="submission" date="2017-12" db="EMBL/GenBank/DDBJ databases">
        <title>Comparative genomics of Botrytis spp.</title>
        <authorList>
            <person name="Valero-Jimenez C.A."/>
            <person name="Tapia P."/>
            <person name="Veloso J."/>
            <person name="Silva-Moreno E."/>
            <person name="Staats M."/>
            <person name="Valdes J.H."/>
            <person name="Van Kan J.A.L."/>
        </authorList>
    </citation>
    <scope>NUCLEOTIDE SEQUENCE [LARGE SCALE GENOMIC DNA]</scope>
    <source>
        <strain evidence="2 3">Be9601</strain>
    </source>
</reference>
<evidence type="ECO:0000313" key="3">
    <source>
        <dbReference type="Proteomes" id="UP000297229"/>
    </source>
</evidence>
<organism evidence="2 3">
    <name type="scientific">Botrytis elliptica</name>
    <dbReference type="NCBI Taxonomy" id="278938"/>
    <lineage>
        <taxon>Eukaryota</taxon>
        <taxon>Fungi</taxon>
        <taxon>Dikarya</taxon>
        <taxon>Ascomycota</taxon>
        <taxon>Pezizomycotina</taxon>
        <taxon>Leotiomycetes</taxon>
        <taxon>Helotiales</taxon>
        <taxon>Sclerotiniaceae</taxon>
        <taxon>Botrytis</taxon>
    </lineage>
</organism>
<accession>A0A4Z1JMN7</accession>
<evidence type="ECO:0000313" key="2">
    <source>
        <dbReference type="EMBL" id="TGO75009.1"/>
    </source>
</evidence>
<gene>
    <name evidence="2" type="ORF">BELL_0240g00020</name>
</gene>
<name>A0A4Z1JMN7_9HELO</name>
<comment type="caution">
    <text evidence="2">The sequence shown here is derived from an EMBL/GenBank/DDBJ whole genome shotgun (WGS) entry which is preliminary data.</text>
</comment>
<dbReference type="AlphaFoldDB" id="A0A4Z1JMN7"/>
<feature type="compositionally biased region" description="Basic and acidic residues" evidence="1">
    <location>
        <begin position="24"/>
        <end position="38"/>
    </location>
</feature>
<sequence>MPASSQTSSARQSNSSNAGSTTNSKKDSGKSTSDRSRDTTANFTPGSIRTASPKPIDPKAKVQDPPERRVKPKNPATTSRR</sequence>
<feature type="compositionally biased region" description="Basic and acidic residues" evidence="1">
    <location>
        <begin position="56"/>
        <end position="69"/>
    </location>
</feature>
<feature type="region of interest" description="Disordered" evidence="1">
    <location>
        <begin position="1"/>
        <end position="81"/>
    </location>
</feature>
<evidence type="ECO:0000256" key="1">
    <source>
        <dbReference type="SAM" id="MobiDB-lite"/>
    </source>
</evidence>
<feature type="compositionally biased region" description="Low complexity" evidence="1">
    <location>
        <begin position="1"/>
        <end position="23"/>
    </location>
</feature>
<proteinExistence type="predicted"/>
<dbReference type="Proteomes" id="UP000297229">
    <property type="component" value="Unassembled WGS sequence"/>
</dbReference>
<protein>
    <submittedName>
        <fullName evidence="2">Uncharacterized protein</fullName>
    </submittedName>
</protein>
<keyword evidence="3" id="KW-1185">Reference proteome</keyword>
<feature type="compositionally biased region" description="Polar residues" evidence="1">
    <location>
        <begin position="39"/>
        <end position="50"/>
    </location>
</feature>